<evidence type="ECO:0000259" key="1">
    <source>
        <dbReference type="Pfam" id="PF07969"/>
    </source>
</evidence>
<organism evidence="2 3">
    <name type="scientific">Arthrobacter cavernae</name>
    <dbReference type="NCBI Taxonomy" id="2817681"/>
    <lineage>
        <taxon>Bacteria</taxon>
        <taxon>Bacillati</taxon>
        <taxon>Actinomycetota</taxon>
        <taxon>Actinomycetes</taxon>
        <taxon>Micrococcales</taxon>
        <taxon>Micrococcaceae</taxon>
        <taxon>Arthrobacter</taxon>
    </lineage>
</organism>
<dbReference type="PANTHER" id="PTHR22642">
    <property type="entry name" value="IMIDAZOLONEPROPIONASE"/>
    <property type="match status" value="1"/>
</dbReference>
<name>A0A939HHR0_9MICC</name>
<sequence>MSTFAETVFLNANVITVDEEFSIAEAVAVAGGRILAVGTAVDVSALIGPATEINDLGGRTLLPGFVEAHGHPTAEMNFLGPACIDIRAVVCGSAEEVMGKLQAAVAGAGPGDWVVAFGWDPLLLPDLPAMSGQLLTELSPSVPLSVMHYSAHSSWANDAALARLGVTADTPDPAGSEYCRNKDGSLTGEGKELPASMILMGPAMEVNDKTFNPYLARQLERMAAAGVTSTGDLAFHPGSHGPVRSFYESVEAPVRIRAYEMSTPAGPARTAGTDDDSMFRQVGAKVWTDGSPWIGNIETSFGYEDSRATRAIGLEPGHRGCSNYTRDELLAIGRQYVPAGWQLACHVHGDLAVEMVLDVVAQLQAEFPGADRRFRLEHCGTITPGQVGRAHALGITISFFAAHIHYYGDVLVDLFGARANSWTPVGAAADCGMKFSLHNDAPVTPESPLLNIQVAMTRLTRSGVQLGPEFRIGIEDAIRSHTIHAAWQLFSEHEFGSIEAGKFADFVVLDRDPLQTPAEEVGSIRIEQTWLGGRLAYSAADSPVLAGV</sequence>
<dbReference type="PANTHER" id="PTHR22642:SF2">
    <property type="entry name" value="PROTEIN LONG AFTER FAR-RED 3"/>
    <property type="match status" value="1"/>
</dbReference>
<dbReference type="GO" id="GO:0016810">
    <property type="term" value="F:hydrolase activity, acting on carbon-nitrogen (but not peptide) bonds"/>
    <property type="evidence" value="ECO:0007669"/>
    <property type="project" value="InterPro"/>
</dbReference>
<feature type="domain" description="Amidohydrolase 3" evidence="1">
    <location>
        <begin position="53"/>
        <end position="537"/>
    </location>
</feature>
<dbReference type="InterPro" id="IPR013108">
    <property type="entry name" value="Amidohydro_3"/>
</dbReference>
<dbReference type="Pfam" id="PF07969">
    <property type="entry name" value="Amidohydro_3"/>
    <property type="match status" value="1"/>
</dbReference>
<dbReference type="RefSeq" id="WP_207615995.1">
    <property type="nucleotide sequence ID" value="NZ_JAFNLL010000018.1"/>
</dbReference>
<comment type="caution">
    <text evidence="2">The sequence shown here is derived from an EMBL/GenBank/DDBJ whole genome shotgun (WGS) entry which is preliminary data.</text>
</comment>
<dbReference type="InterPro" id="IPR032466">
    <property type="entry name" value="Metal_Hydrolase"/>
</dbReference>
<dbReference type="Gene3D" id="2.30.40.10">
    <property type="entry name" value="Urease, subunit C, domain 1"/>
    <property type="match status" value="1"/>
</dbReference>
<proteinExistence type="predicted"/>
<dbReference type="CDD" id="cd01300">
    <property type="entry name" value="YtcJ_like"/>
    <property type="match status" value="1"/>
</dbReference>
<dbReference type="Gene3D" id="3.10.310.70">
    <property type="match status" value="1"/>
</dbReference>
<reference evidence="2" key="1">
    <citation type="submission" date="2021-03" db="EMBL/GenBank/DDBJ databases">
        <title>A new species, PO-11, isolated from a karst cave deposit.</title>
        <authorList>
            <person name="Zhaoxiaoyong W."/>
        </authorList>
    </citation>
    <scope>NUCLEOTIDE SEQUENCE</scope>
    <source>
        <strain evidence="2">PO-11</strain>
    </source>
</reference>
<gene>
    <name evidence="2" type="ORF">J1902_09425</name>
</gene>
<dbReference type="SUPFAM" id="SSF51338">
    <property type="entry name" value="Composite domain of metallo-dependent hydrolases"/>
    <property type="match status" value="1"/>
</dbReference>
<dbReference type="Gene3D" id="3.20.20.140">
    <property type="entry name" value="Metal-dependent hydrolases"/>
    <property type="match status" value="1"/>
</dbReference>
<evidence type="ECO:0000313" key="2">
    <source>
        <dbReference type="EMBL" id="MBO1268192.1"/>
    </source>
</evidence>
<dbReference type="SUPFAM" id="SSF51556">
    <property type="entry name" value="Metallo-dependent hydrolases"/>
    <property type="match status" value="1"/>
</dbReference>
<accession>A0A939HHR0</accession>
<dbReference type="InterPro" id="IPR011059">
    <property type="entry name" value="Metal-dep_hydrolase_composite"/>
</dbReference>
<dbReference type="EMBL" id="JAFNLL010000018">
    <property type="protein sequence ID" value="MBO1268192.1"/>
    <property type="molecule type" value="Genomic_DNA"/>
</dbReference>
<dbReference type="AlphaFoldDB" id="A0A939HHR0"/>
<dbReference type="Proteomes" id="UP000664164">
    <property type="component" value="Unassembled WGS sequence"/>
</dbReference>
<protein>
    <submittedName>
        <fullName evidence="2">Amidohydrolase family protein</fullName>
    </submittedName>
</protein>
<dbReference type="InterPro" id="IPR033932">
    <property type="entry name" value="YtcJ-like"/>
</dbReference>
<keyword evidence="3" id="KW-1185">Reference proteome</keyword>
<evidence type="ECO:0000313" key="3">
    <source>
        <dbReference type="Proteomes" id="UP000664164"/>
    </source>
</evidence>